<dbReference type="Proteomes" id="UP001501081">
    <property type="component" value="Unassembled WGS sequence"/>
</dbReference>
<name>A0ABP7NQ64_9SPHI</name>
<keyword evidence="3" id="KW-1185">Reference proteome</keyword>
<dbReference type="SUPFAM" id="SSF52266">
    <property type="entry name" value="SGNH hydrolase"/>
    <property type="match status" value="1"/>
</dbReference>
<dbReference type="PANTHER" id="PTHR30383:SF5">
    <property type="entry name" value="SGNH HYDROLASE-TYPE ESTERASE DOMAIN-CONTAINING PROTEIN"/>
    <property type="match status" value="1"/>
</dbReference>
<accession>A0ABP7NQ64</accession>
<comment type="caution">
    <text evidence="2">The sequence shown here is derived from an EMBL/GenBank/DDBJ whole genome shotgun (WGS) entry which is preliminary data.</text>
</comment>
<dbReference type="InterPro" id="IPR036514">
    <property type="entry name" value="SGNH_hydro_sf"/>
</dbReference>
<dbReference type="PANTHER" id="PTHR30383">
    <property type="entry name" value="THIOESTERASE 1/PROTEASE 1/LYSOPHOSPHOLIPASE L1"/>
    <property type="match status" value="1"/>
</dbReference>
<dbReference type="InterPro" id="IPR051532">
    <property type="entry name" value="Ester_Hydrolysis_Enzymes"/>
</dbReference>
<dbReference type="Gene3D" id="3.40.50.1110">
    <property type="entry name" value="SGNH hydrolase"/>
    <property type="match status" value="1"/>
</dbReference>
<gene>
    <name evidence="2" type="ORF">GCM10022246_02370</name>
</gene>
<evidence type="ECO:0000313" key="2">
    <source>
        <dbReference type="EMBL" id="GAA3951484.1"/>
    </source>
</evidence>
<proteinExistence type="predicted"/>
<dbReference type="EMBL" id="BAABAK010000001">
    <property type="protein sequence ID" value="GAA3951484.1"/>
    <property type="molecule type" value="Genomic_DNA"/>
</dbReference>
<dbReference type="Pfam" id="PF13472">
    <property type="entry name" value="Lipase_GDSL_2"/>
    <property type="match status" value="1"/>
</dbReference>
<dbReference type="InterPro" id="IPR013830">
    <property type="entry name" value="SGNH_hydro"/>
</dbReference>
<dbReference type="RefSeq" id="WP_344764279.1">
    <property type="nucleotide sequence ID" value="NZ_BAABAK010000001.1"/>
</dbReference>
<organism evidence="2 3">
    <name type="scientific">Pedobacter ginsengiterrae</name>
    <dbReference type="NCBI Taxonomy" id="871696"/>
    <lineage>
        <taxon>Bacteria</taxon>
        <taxon>Pseudomonadati</taxon>
        <taxon>Bacteroidota</taxon>
        <taxon>Sphingobacteriia</taxon>
        <taxon>Sphingobacteriales</taxon>
        <taxon>Sphingobacteriaceae</taxon>
        <taxon>Pedobacter</taxon>
    </lineage>
</organism>
<evidence type="ECO:0000313" key="3">
    <source>
        <dbReference type="Proteomes" id="UP001501081"/>
    </source>
</evidence>
<protein>
    <recommendedName>
        <fullName evidence="1">SGNH hydrolase-type esterase domain-containing protein</fullName>
    </recommendedName>
</protein>
<evidence type="ECO:0000259" key="1">
    <source>
        <dbReference type="Pfam" id="PF13472"/>
    </source>
</evidence>
<sequence>MYWYEEEVKQLERSHLKDRTDCGIIFYGSSTIRLWNNLNNDFSDLKVTNLGFGGSTLAACVWFFERIMSDFKPQALVVYAGDNDLGDGRNPEEIFIFFQQLMFKANLKFGDLPCFFVSLKPSISRWQMADQFRYTNNLIESEIIKLNNNWKFIDIFKRMLDKSGRPNPIYYDHDGLHLSEEGYRLWKEIIHDRLIKSLPLINT</sequence>
<reference evidence="3" key="1">
    <citation type="journal article" date="2019" name="Int. J. Syst. Evol. Microbiol.">
        <title>The Global Catalogue of Microorganisms (GCM) 10K type strain sequencing project: providing services to taxonomists for standard genome sequencing and annotation.</title>
        <authorList>
            <consortium name="The Broad Institute Genomics Platform"/>
            <consortium name="The Broad Institute Genome Sequencing Center for Infectious Disease"/>
            <person name="Wu L."/>
            <person name="Ma J."/>
        </authorList>
    </citation>
    <scope>NUCLEOTIDE SEQUENCE [LARGE SCALE GENOMIC DNA]</scope>
    <source>
        <strain evidence="3">JCM 17338</strain>
    </source>
</reference>
<feature type="domain" description="SGNH hydrolase-type esterase" evidence="1">
    <location>
        <begin position="37"/>
        <end position="185"/>
    </location>
</feature>